<dbReference type="InterPro" id="IPR019410">
    <property type="entry name" value="Methyltransf_16"/>
</dbReference>
<dbReference type="STRING" id="763665.A0A2G5B0T0"/>
<organism evidence="1 2">
    <name type="scientific">Coemansia reversa (strain ATCC 12441 / NRRL 1564)</name>
    <dbReference type="NCBI Taxonomy" id="763665"/>
    <lineage>
        <taxon>Eukaryota</taxon>
        <taxon>Fungi</taxon>
        <taxon>Fungi incertae sedis</taxon>
        <taxon>Zoopagomycota</taxon>
        <taxon>Kickxellomycotina</taxon>
        <taxon>Kickxellomycetes</taxon>
        <taxon>Kickxellales</taxon>
        <taxon>Kickxellaceae</taxon>
        <taxon>Coemansia</taxon>
    </lineage>
</organism>
<accession>A0A2G5B0T0</accession>
<sequence>MHNLGAKRVVLTDQPRMMKLLRKNIEHNRVITKPLSRRKKESPDGYKNVDNMLLTAEYMWGNLPEDPRILEKPVDIVVVSDCVYHENVAMLLSSTLVDICESRDDDVPVVALVGQELRSDLVHQKFVEELLDKNFNLYRIPVDPEVDRCYALYLMWLKDKSMSNNVK</sequence>
<dbReference type="AlphaFoldDB" id="A0A2G5B0T0"/>
<reference evidence="1 2" key="1">
    <citation type="journal article" date="2015" name="Genome Biol. Evol.">
        <title>Phylogenomic analyses indicate that early fungi evolved digesting cell walls of algal ancestors of land plants.</title>
        <authorList>
            <person name="Chang Y."/>
            <person name="Wang S."/>
            <person name="Sekimoto S."/>
            <person name="Aerts A.L."/>
            <person name="Choi C."/>
            <person name="Clum A."/>
            <person name="LaButti K.M."/>
            <person name="Lindquist E.A."/>
            <person name="Yee Ngan C."/>
            <person name="Ohm R.A."/>
            <person name="Salamov A.A."/>
            <person name="Grigoriev I.V."/>
            <person name="Spatafora J.W."/>
            <person name="Berbee M.L."/>
        </authorList>
    </citation>
    <scope>NUCLEOTIDE SEQUENCE [LARGE SCALE GENOMIC DNA]</scope>
    <source>
        <strain evidence="1 2">NRRL 1564</strain>
    </source>
</reference>
<dbReference type="Gene3D" id="3.40.50.150">
    <property type="entry name" value="Vaccinia Virus protein VP39"/>
    <property type="match status" value="1"/>
</dbReference>
<dbReference type="Pfam" id="PF10294">
    <property type="entry name" value="Methyltransf_16"/>
    <property type="match status" value="1"/>
</dbReference>
<keyword evidence="2" id="KW-1185">Reference proteome</keyword>
<evidence type="ECO:0000313" key="2">
    <source>
        <dbReference type="Proteomes" id="UP000242474"/>
    </source>
</evidence>
<dbReference type="Proteomes" id="UP000242474">
    <property type="component" value="Unassembled WGS sequence"/>
</dbReference>
<dbReference type="EMBL" id="KZ303613">
    <property type="protein sequence ID" value="PIA12628.1"/>
    <property type="molecule type" value="Genomic_DNA"/>
</dbReference>
<proteinExistence type="predicted"/>
<name>A0A2G5B0T0_COERN</name>
<dbReference type="PANTHER" id="PTHR14614">
    <property type="entry name" value="HEPATOCELLULAR CARCINOMA-ASSOCIATED ANTIGEN"/>
    <property type="match status" value="1"/>
</dbReference>
<dbReference type="InterPro" id="IPR029063">
    <property type="entry name" value="SAM-dependent_MTases_sf"/>
</dbReference>
<evidence type="ECO:0000313" key="1">
    <source>
        <dbReference type="EMBL" id="PIA12628.1"/>
    </source>
</evidence>
<protein>
    <submittedName>
        <fullName evidence="1">Uncharacterized protein</fullName>
    </submittedName>
</protein>
<gene>
    <name evidence="1" type="ORF">COEREDRAFT_83999</name>
</gene>
<dbReference type="OrthoDB" id="443981at2759"/>